<evidence type="ECO:0000256" key="6">
    <source>
        <dbReference type="ARBA" id="ARBA00023136"/>
    </source>
</evidence>
<dbReference type="GO" id="GO:0022857">
    <property type="term" value="F:transmembrane transporter activity"/>
    <property type="evidence" value="ECO:0007669"/>
    <property type="project" value="InterPro"/>
</dbReference>
<evidence type="ECO:0000256" key="2">
    <source>
        <dbReference type="ARBA" id="ARBA00022448"/>
    </source>
</evidence>
<evidence type="ECO:0000256" key="3">
    <source>
        <dbReference type="ARBA" id="ARBA00022475"/>
    </source>
</evidence>
<dbReference type="Pfam" id="PF05977">
    <property type="entry name" value="MFS_3"/>
    <property type="match status" value="1"/>
</dbReference>
<dbReference type="Gene3D" id="1.20.1250.20">
    <property type="entry name" value="MFS general substrate transporter like domains"/>
    <property type="match status" value="1"/>
</dbReference>
<dbReference type="PROSITE" id="PS50850">
    <property type="entry name" value="MFS"/>
    <property type="match status" value="1"/>
</dbReference>
<dbReference type="CDD" id="cd06173">
    <property type="entry name" value="MFS_MefA_like"/>
    <property type="match status" value="1"/>
</dbReference>
<dbReference type="GO" id="GO:0005886">
    <property type="term" value="C:plasma membrane"/>
    <property type="evidence" value="ECO:0007669"/>
    <property type="project" value="UniProtKB-SubCell"/>
</dbReference>
<keyword evidence="6 7" id="KW-0472">Membrane</keyword>
<keyword evidence="4 7" id="KW-0812">Transmembrane</keyword>
<feature type="transmembrane region" description="Helical" evidence="7">
    <location>
        <begin position="245"/>
        <end position="264"/>
    </location>
</feature>
<proteinExistence type="predicted"/>
<dbReference type="InterPro" id="IPR010290">
    <property type="entry name" value="TM_effector"/>
</dbReference>
<evidence type="ECO:0000256" key="7">
    <source>
        <dbReference type="SAM" id="Phobius"/>
    </source>
</evidence>
<feature type="transmembrane region" description="Helical" evidence="7">
    <location>
        <begin position="34"/>
        <end position="55"/>
    </location>
</feature>
<accession>A0A077ULP6</accession>
<evidence type="ECO:0000256" key="1">
    <source>
        <dbReference type="ARBA" id="ARBA00004651"/>
    </source>
</evidence>
<dbReference type="SUPFAM" id="SSF103473">
    <property type="entry name" value="MFS general substrate transporter"/>
    <property type="match status" value="1"/>
</dbReference>
<feature type="domain" description="Major facilitator superfamily (MFS) profile" evidence="8">
    <location>
        <begin position="1"/>
        <end position="386"/>
    </location>
</feature>
<dbReference type="AlphaFoldDB" id="A0A077ULP6"/>
<dbReference type="InterPro" id="IPR036259">
    <property type="entry name" value="MFS_trans_sf"/>
</dbReference>
<feature type="transmembrane region" description="Helical" evidence="7">
    <location>
        <begin position="213"/>
        <end position="233"/>
    </location>
</feature>
<evidence type="ECO:0000256" key="5">
    <source>
        <dbReference type="ARBA" id="ARBA00022989"/>
    </source>
</evidence>
<evidence type="ECO:0000259" key="8">
    <source>
        <dbReference type="PROSITE" id="PS50850"/>
    </source>
</evidence>
<evidence type="ECO:0000313" key="10">
    <source>
        <dbReference type="Proteomes" id="UP000044616"/>
    </source>
</evidence>
<dbReference type="PANTHER" id="PTHR23513">
    <property type="entry name" value="INTEGRAL MEMBRANE EFFLUX PROTEIN-RELATED"/>
    <property type="match status" value="1"/>
</dbReference>
<protein>
    <submittedName>
        <fullName evidence="9">Macrolide-efflux protein</fullName>
    </submittedName>
</protein>
<evidence type="ECO:0000256" key="4">
    <source>
        <dbReference type="ARBA" id="ARBA00022692"/>
    </source>
</evidence>
<feature type="transmembrane region" description="Helical" evidence="7">
    <location>
        <begin position="348"/>
        <end position="381"/>
    </location>
</feature>
<feature type="transmembrane region" description="Helical" evidence="7">
    <location>
        <begin position="9"/>
        <end position="28"/>
    </location>
</feature>
<evidence type="ECO:0000313" key="9">
    <source>
        <dbReference type="EMBL" id="CDR29291.1"/>
    </source>
</evidence>
<keyword evidence="5 7" id="KW-1133">Transmembrane helix</keyword>
<feature type="transmembrane region" description="Helical" evidence="7">
    <location>
        <begin position="131"/>
        <end position="157"/>
    </location>
</feature>
<organism evidence="9 10">
    <name type="scientific">Staphylococcus schweitzeri</name>
    <dbReference type="NCBI Taxonomy" id="1654388"/>
    <lineage>
        <taxon>Bacteria</taxon>
        <taxon>Bacillati</taxon>
        <taxon>Bacillota</taxon>
        <taxon>Bacilli</taxon>
        <taxon>Bacillales</taxon>
        <taxon>Staphylococcaceae</taxon>
        <taxon>Staphylococcus</taxon>
    </lineage>
</organism>
<dbReference type="Proteomes" id="UP000044616">
    <property type="component" value="Unassembled WGS sequence"/>
</dbReference>
<feature type="transmembrane region" description="Helical" evidence="7">
    <location>
        <begin position="67"/>
        <end position="87"/>
    </location>
</feature>
<reference evidence="9 10" key="1">
    <citation type="submission" date="2014-05" db="EMBL/GenBank/DDBJ databases">
        <authorList>
            <person name="Aslett A.Martin."/>
            <person name="De Silva Nishadi"/>
        </authorList>
    </citation>
    <scope>NUCLEOTIDE SEQUENCE [LARGE SCALE GENOMIC DNA]</scope>
</reference>
<keyword evidence="2" id="KW-0813">Transport</keyword>
<gene>
    <name evidence="9" type="ORF">ERS140147_02496</name>
</gene>
<keyword evidence="3" id="KW-1003">Cell membrane</keyword>
<sequence length="397" mass="44404">MTKYFFSSSFLLFLGNWIGQIGLNWFVLTTYHNAVYLGIVNFCRLVPILLLSVWAGTIADKYDKGRLLRITITSSFMVTAILCALTYTFTAVPIIVIIIYATLRGILSAIETPLRQAILPDLSEKMSTTQAVSFHSFIINICRSIGPAIAGVILAVYHAPTTFLAQSICYLIAVLLCLPLHFKVTKIPEETSRCMALKVIIDYFKIHMEGRQIFITSLLIMATGFSYTTLLPVLTNKVFPGKSEIFGIAMTMCAIGGIVATLILPKVLKYIEMVNMYYLSSLLFGFALLGVVFHNIVIMFVCITLIGLFSQWARTTNRVYFQNNVKDYERGKVLSIIMMDRGMIPLGSLLMSICADIFGIVKTFTIMGISTICITLVFYIINRKLKLKLEESKHGIS</sequence>
<feature type="transmembrane region" description="Helical" evidence="7">
    <location>
        <begin position="276"/>
        <end position="309"/>
    </location>
</feature>
<comment type="subcellular location">
    <subcellularLocation>
        <location evidence="1">Cell membrane</location>
        <topology evidence="1">Multi-pass membrane protein</topology>
    </subcellularLocation>
</comment>
<dbReference type="EMBL" id="CCEH01000032">
    <property type="protein sequence ID" value="CDR29291.1"/>
    <property type="molecule type" value="Genomic_DNA"/>
</dbReference>
<dbReference type="RefSeq" id="WP_047532178.1">
    <property type="nucleotide sequence ID" value="NZ_CCEH01000032.1"/>
</dbReference>
<dbReference type="InterPro" id="IPR020846">
    <property type="entry name" value="MFS_dom"/>
</dbReference>
<dbReference type="PANTHER" id="PTHR23513:SF11">
    <property type="entry name" value="STAPHYLOFERRIN A TRANSPORTER"/>
    <property type="match status" value="1"/>
</dbReference>
<name>A0A077ULP6_9STAP</name>
<feature type="transmembrane region" description="Helical" evidence="7">
    <location>
        <begin position="163"/>
        <end position="182"/>
    </location>
</feature>